<dbReference type="Proteomes" id="UP000005384">
    <property type="component" value="Unassembled WGS sequence"/>
</dbReference>
<gene>
    <name evidence="2" type="ORF">HMPREF9473_00213</name>
</gene>
<keyword evidence="3" id="KW-1185">Reference proteome</keyword>
<evidence type="ECO:0000313" key="3">
    <source>
        <dbReference type="Proteomes" id="UP000005384"/>
    </source>
</evidence>
<sequence>MNLIWYCFMGMTAVADLIKRMIPGWMFWGFGVIGAAGRIMEMVWGSSGDMAGGPDAARRLVGIGCSVAVGGALLVVSRLLHGDVGEGDGLFFVVSGLYVPWKINLGLLCYGLMFCCGYGMMLIIWGVVRGVPVRKMCIPFLPFVSIAAIFMNISHMWQL</sequence>
<dbReference type="HOGENOM" id="CLU_057101_10_0_9"/>
<feature type="transmembrane region" description="Helical" evidence="1">
    <location>
        <begin position="56"/>
        <end position="81"/>
    </location>
</feature>
<dbReference type="EMBL" id="ADLN01000001">
    <property type="protein sequence ID" value="EHI61762.1"/>
    <property type="molecule type" value="Genomic_DNA"/>
</dbReference>
<feature type="transmembrane region" description="Helical" evidence="1">
    <location>
        <begin position="140"/>
        <end position="157"/>
    </location>
</feature>
<dbReference type="RefSeq" id="WP_006778195.1">
    <property type="nucleotide sequence ID" value="NZ_CP040506.1"/>
</dbReference>
<evidence type="ECO:0000256" key="1">
    <source>
        <dbReference type="SAM" id="Phobius"/>
    </source>
</evidence>
<reference evidence="2 3" key="1">
    <citation type="submission" date="2011-08" db="EMBL/GenBank/DDBJ databases">
        <title>The Genome Sequence of Clostridium hathewayi WAL-18680.</title>
        <authorList>
            <consortium name="The Broad Institute Genome Sequencing Platform"/>
            <person name="Earl A."/>
            <person name="Ward D."/>
            <person name="Feldgarden M."/>
            <person name="Gevers D."/>
            <person name="Finegold S.M."/>
            <person name="Summanen P.H."/>
            <person name="Molitoris D.R."/>
            <person name="Song M."/>
            <person name="Daigneault M."/>
            <person name="Allen-Vercoe E."/>
            <person name="Young S.K."/>
            <person name="Zeng Q."/>
            <person name="Gargeya S."/>
            <person name="Fitzgerald M."/>
            <person name="Haas B."/>
            <person name="Abouelleil A."/>
            <person name="Alvarado L."/>
            <person name="Arachchi H.M."/>
            <person name="Berlin A."/>
            <person name="Brown A."/>
            <person name="Chapman S.B."/>
            <person name="Chen Z."/>
            <person name="Dunbar C."/>
            <person name="Freedman E."/>
            <person name="Gearin G."/>
            <person name="Gellesch M."/>
            <person name="Goldberg J."/>
            <person name="Griggs A."/>
            <person name="Gujja S."/>
            <person name="Heiman D."/>
            <person name="Howarth C."/>
            <person name="Larson L."/>
            <person name="Lui A."/>
            <person name="MacDonald P.J.P."/>
            <person name="Montmayeur A."/>
            <person name="Murphy C."/>
            <person name="Neiman D."/>
            <person name="Pearson M."/>
            <person name="Priest M."/>
            <person name="Roberts A."/>
            <person name="Saif S."/>
            <person name="Shea T."/>
            <person name="Shenoy N."/>
            <person name="Sisk P."/>
            <person name="Stolte C."/>
            <person name="Sykes S."/>
            <person name="Wortman J."/>
            <person name="Nusbaum C."/>
            <person name="Birren B."/>
        </authorList>
    </citation>
    <scope>NUCLEOTIDE SEQUENCE [LARGE SCALE GENOMIC DNA]</scope>
    <source>
        <strain evidence="2 3">WAL-18680</strain>
    </source>
</reference>
<protein>
    <recommendedName>
        <fullName evidence="4">Prepilin type IV endopeptidase peptidase domain-containing protein</fullName>
    </recommendedName>
</protein>
<evidence type="ECO:0000313" key="2">
    <source>
        <dbReference type="EMBL" id="EHI61762.1"/>
    </source>
</evidence>
<dbReference type="OrthoDB" id="1958108at2"/>
<dbReference type="AlphaFoldDB" id="G5I9M3"/>
<organism evidence="2 3">
    <name type="scientific">Hungatella hathewayi WAL-18680</name>
    <dbReference type="NCBI Taxonomy" id="742737"/>
    <lineage>
        <taxon>Bacteria</taxon>
        <taxon>Bacillati</taxon>
        <taxon>Bacillota</taxon>
        <taxon>Clostridia</taxon>
        <taxon>Lachnospirales</taxon>
        <taxon>Lachnospiraceae</taxon>
        <taxon>Hungatella</taxon>
    </lineage>
</organism>
<keyword evidence="1" id="KW-0812">Transmembrane</keyword>
<feature type="transmembrane region" description="Helical" evidence="1">
    <location>
        <begin position="25"/>
        <end position="44"/>
    </location>
</feature>
<proteinExistence type="predicted"/>
<accession>G5I9M3</accession>
<comment type="caution">
    <text evidence="2">The sequence shown here is derived from an EMBL/GenBank/DDBJ whole genome shotgun (WGS) entry which is preliminary data.</text>
</comment>
<evidence type="ECO:0008006" key="4">
    <source>
        <dbReference type="Google" id="ProtNLM"/>
    </source>
</evidence>
<keyword evidence="1" id="KW-0472">Membrane</keyword>
<keyword evidence="1" id="KW-1133">Transmembrane helix</keyword>
<dbReference type="Gene3D" id="1.20.120.1220">
    <property type="match status" value="1"/>
</dbReference>
<feature type="transmembrane region" description="Helical" evidence="1">
    <location>
        <begin position="101"/>
        <end position="128"/>
    </location>
</feature>
<name>G5I9M3_9FIRM</name>
<dbReference type="PATRIC" id="fig|742737.3.peg.207"/>